<dbReference type="EMBL" id="CAKXAJ010018451">
    <property type="protein sequence ID" value="CAH2217726.1"/>
    <property type="molecule type" value="Genomic_DNA"/>
</dbReference>
<name>A0A8S4QT70_9NEOP</name>
<protein>
    <submittedName>
        <fullName evidence="1">Jg26393 protein</fullName>
    </submittedName>
</protein>
<dbReference type="AlphaFoldDB" id="A0A8S4QT70"/>
<keyword evidence="2" id="KW-1185">Reference proteome</keyword>
<proteinExistence type="predicted"/>
<gene>
    <name evidence="1" type="primary">jg26393</name>
    <name evidence="1" type="ORF">PAEG_LOCUS5608</name>
</gene>
<sequence>EGFQSISKTMREVLNMTDESEIREVLYELTQQKDETKALAYCKTVTGLQSKFFFSLEGI</sequence>
<evidence type="ECO:0000313" key="2">
    <source>
        <dbReference type="Proteomes" id="UP000838756"/>
    </source>
</evidence>
<comment type="caution">
    <text evidence="1">The sequence shown here is derived from an EMBL/GenBank/DDBJ whole genome shotgun (WGS) entry which is preliminary data.</text>
</comment>
<feature type="non-terminal residue" evidence="1">
    <location>
        <position position="1"/>
    </location>
</feature>
<accession>A0A8S4QT70</accession>
<evidence type="ECO:0000313" key="1">
    <source>
        <dbReference type="EMBL" id="CAH2217726.1"/>
    </source>
</evidence>
<reference evidence="1" key="1">
    <citation type="submission" date="2022-03" db="EMBL/GenBank/DDBJ databases">
        <authorList>
            <person name="Lindestad O."/>
        </authorList>
    </citation>
    <scope>NUCLEOTIDE SEQUENCE</scope>
</reference>
<organism evidence="1 2">
    <name type="scientific">Pararge aegeria aegeria</name>
    <dbReference type="NCBI Taxonomy" id="348720"/>
    <lineage>
        <taxon>Eukaryota</taxon>
        <taxon>Metazoa</taxon>
        <taxon>Ecdysozoa</taxon>
        <taxon>Arthropoda</taxon>
        <taxon>Hexapoda</taxon>
        <taxon>Insecta</taxon>
        <taxon>Pterygota</taxon>
        <taxon>Neoptera</taxon>
        <taxon>Endopterygota</taxon>
        <taxon>Lepidoptera</taxon>
        <taxon>Glossata</taxon>
        <taxon>Ditrysia</taxon>
        <taxon>Papilionoidea</taxon>
        <taxon>Nymphalidae</taxon>
        <taxon>Satyrinae</taxon>
        <taxon>Satyrini</taxon>
        <taxon>Parargina</taxon>
        <taxon>Pararge</taxon>
    </lineage>
</organism>
<dbReference type="Proteomes" id="UP000838756">
    <property type="component" value="Unassembled WGS sequence"/>
</dbReference>